<organism evidence="1 2">
    <name type="scientific">Fusarium oxysporum (strain Fo5176)</name>
    <name type="common">Fusarium vascular wilt</name>
    <dbReference type="NCBI Taxonomy" id="660025"/>
    <lineage>
        <taxon>Eukaryota</taxon>
        <taxon>Fungi</taxon>
        <taxon>Dikarya</taxon>
        <taxon>Ascomycota</taxon>
        <taxon>Pezizomycotina</taxon>
        <taxon>Sordariomycetes</taxon>
        <taxon>Hypocreomycetidae</taxon>
        <taxon>Hypocreales</taxon>
        <taxon>Nectriaceae</taxon>
        <taxon>Fusarium</taxon>
        <taxon>Fusarium oxysporum species complex</taxon>
    </lineage>
</organism>
<reference evidence="1" key="2">
    <citation type="submission" date="2025-08" db="UniProtKB">
        <authorList>
            <consortium name="EnsemblFungi"/>
        </authorList>
    </citation>
    <scope>IDENTIFICATION</scope>
    <source>
        <strain evidence="1">4287 / CBS 123668 / FGSC 9935 / NRRL 34936</strain>
    </source>
</reference>
<dbReference type="EnsemblFungi" id="FOXG_00345T0">
    <property type="protein sequence ID" value="FOXG_00345P0"/>
    <property type="gene ID" value="FOXG_00345"/>
</dbReference>
<sequence>MTLGINETAMIPPSRALEITPRNAPVNPDCLLVMNHLQLKGLSFDRPRLLQSSDWFMSLPGETIDAISVLRACACLRGVLVKQTPIKQWARQTGKTGHSSSN</sequence>
<accession>A0A0D2X8Y5</accession>
<dbReference type="Proteomes" id="UP000002489">
    <property type="component" value="Unassembled WGS sequence"/>
</dbReference>
<protein>
    <submittedName>
        <fullName evidence="1">Uncharacterized protein</fullName>
    </submittedName>
</protein>
<evidence type="ECO:0000313" key="2">
    <source>
        <dbReference type="Proteomes" id="UP000002489"/>
    </source>
</evidence>
<evidence type="ECO:0000313" key="1">
    <source>
        <dbReference type="EnsemblFungi" id="FOXG_00345P0"/>
    </source>
</evidence>
<dbReference type="AlphaFoldDB" id="A0A0D2X8Y5"/>
<proteinExistence type="predicted"/>
<gene>
    <name evidence="1" type="primary">28942661</name>
</gene>
<name>A0A0D2X8Y5_FUSOF</name>
<dbReference type="VEuPathDB" id="FungiDB:FOXG_00345"/>
<reference evidence="2" key="1">
    <citation type="journal article" date="2012" name="Mol. Plant Microbe Interact.">
        <title>A highly conserved effector in Fusarium oxysporum is required for full virulence on Arabidopsis.</title>
        <authorList>
            <person name="Thatcher L.F."/>
            <person name="Gardiner D.M."/>
            <person name="Kazan K."/>
            <person name="Manners J."/>
        </authorList>
    </citation>
    <scope>NUCLEOTIDE SEQUENCE [LARGE SCALE GENOMIC DNA]</scope>
    <source>
        <strain evidence="2">Fo5176</strain>
    </source>
</reference>